<keyword evidence="5" id="KW-0560">Oxidoreductase</keyword>
<evidence type="ECO:0000256" key="3">
    <source>
        <dbReference type="ARBA" id="ARBA00022630"/>
    </source>
</evidence>
<dbReference type="GO" id="GO:0008115">
    <property type="term" value="F:sarcosine oxidase activity"/>
    <property type="evidence" value="ECO:0007669"/>
    <property type="project" value="TreeGrafter"/>
</dbReference>
<dbReference type="Proteomes" id="UP001152649">
    <property type="component" value="Unassembled WGS sequence"/>
</dbReference>
<evidence type="ECO:0000313" key="9">
    <source>
        <dbReference type="Proteomes" id="UP001152649"/>
    </source>
</evidence>
<keyword evidence="9" id="KW-1185">Reference proteome</keyword>
<dbReference type="InterPro" id="IPR045170">
    <property type="entry name" value="MTOX"/>
</dbReference>
<comment type="similarity">
    <text evidence="2">Belongs to the MSOX/MTOX family.</text>
</comment>
<dbReference type="EMBL" id="CAJVPG010000321">
    <property type="protein sequence ID" value="CAG8391844.1"/>
    <property type="molecule type" value="Genomic_DNA"/>
</dbReference>
<dbReference type="GO" id="GO:0050031">
    <property type="term" value="F:L-pipecolate oxidase activity"/>
    <property type="evidence" value="ECO:0007669"/>
    <property type="project" value="TreeGrafter"/>
</dbReference>
<gene>
    <name evidence="8" type="ORF">PSALAMII_LOCUS6852</name>
</gene>
<evidence type="ECO:0000256" key="1">
    <source>
        <dbReference type="ARBA" id="ARBA00001974"/>
    </source>
</evidence>
<dbReference type="SUPFAM" id="SSF54373">
    <property type="entry name" value="FAD-linked reductases, C-terminal domain"/>
    <property type="match status" value="1"/>
</dbReference>
<name>A0A9W4JG57_9EURO</name>
<feature type="domain" description="FAD dependent oxidoreductase" evidence="7">
    <location>
        <begin position="6"/>
        <end position="382"/>
    </location>
</feature>
<sequence length="433" mass="48610">MDKESKVIIVGAGIFGLSTAYQLALEGYRNIMVLDRHMPPVPDGSSSDISRVIRFDYGDDDYLELAYDAYLKWRDDPRYNGIFYPSEYLLVGKTSPYGQDWINKTTAALDKKKLPWYKLESAASTKKQFPVLSGELAQPGFFGYNNHQVGWADAAKAVAQLRDDCFELGVSFLCGRHGTVVGFDIDSSKKIKAVQTLDGSKVDGDHFILSAGAWASGLVPMYNSTLSTAQVLGYVRLTPQEMEKYQNLPIYSNFSTGWFNFPPHKETQTLKMAIHGWGYTRTPTADDHNSVKSNISSPPLIPPRQRINYVPADGEVRLREGLREILPELGNRPFEKLAMCWYTDTPTGDFIMDWHPDYSNLFVGGAGSGHAFKFLPILGSYMSLALKGQLPQKLAQKWRLRKDYQTQGDTFKGDGSRGGPVRRELEPKERTKL</sequence>
<evidence type="ECO:0000256" key="5">
    <source>
        <dbReference type="ARBA" id="ARBA00023002"/>
    </source>
</evidence>
<reference evidence="8" key="1">
    <citation type="submission" date="2021-07" db="EMBL/GenBank/DDBJ databases">
        <authorList>
            <person name="Branca A.L. A."/>
        </authorList>
    </citation>
    <scope>NUCLEOTIDE SEQUENCE</scope>
</reference>
<dbReference type="PANTHER" id="PTHR10961">
    <property type="entry name" value="PEROXISOMAL SARCOSINE OXIDASE"/>
    <property type="match status" value="1"/>
</dbReference>
<dbReference type="InterPro" id="IPR036188">
    <property type="entry name" value="FAD/NAD-bd_sf"/>
</dbReference>
<dbReference type="InterPro" id="IPR006076">
    <property type="entry name" value="FAD-dep_OxRdtase"/>
</dbReference>
<comment type="cofactor">
    <cofactor evidence="1">
        <name>FAD</name>
        <dbReference type="ChEBI" id="CHEBI:57692"/>
    </cofactor>
</comment>
<dbReference type="GO" id="GO:0050660">
    <property type="term" value="F:flavin adenine dinucleotide binding"/>
    <property type="evidence" value="ECO:0007669"/>
    <property type="project" value="InterPro"/>
</dbReference>
<accession>A0A9W4JG57</accession>
<feature type="region of interest" description="Disordered" evidence="6">
    <location>
        <begin position="407"/>
        <end position="433"/>
    </location>
</feature>
<evidence type="ECO:0000256" key="4">
    <source>
        <dbReference type="ARBA" id="ARBA00022827"/>
    </source>
</evidence>
<evidence type="ECO:0000256" key="6">
    <source>
        <dbReference type="SAM" id="MobiDB-lite"/>
    </source>
</evidence>
<evidence type="ECO:0000256" key="2">
    <source>
        <dbReference type="ARBA" id="ARBA00010989"/>
    </source>
</evidence>
<dbReference type="Gene3D" id="3.30.9.10">
    <property type="entry name" value="D-Amino Acid Oxidase, subunit A, domain 2"/>
    <property type="match status" value="1"/>
</dbReference>
<proteinExistence type="inferred from homology"/>
<dbReference type="Pfam" id="PF01266">
    <property type="entry name" value="DAO"/>
    <property type="match status" value="1"/>
</dbReference>
<dbReference type="PANTHER" id="PTHR10961:SF45">
    <property type="entry name" value="FAD DEPENDENT OXIDOREDUCTASE DOMAIN-CONTAINING PROTEIN-RELATED"/>
    <property type="match status" value="1"/>
</dbReference>
<evidence type="ECO:0000259" key="7">
    <source>
        <dbReference type="Pfam" id="PF01266"/>
    </source>
</evidence>
<evidence type="ECO:0000313" key="8">
    <source>
        <dbReference type="EMBL" id="CAG8391844.1"/>
    </source>
</evidence>
<protein>
    <recommendedName>
        <fullName evidence="7">FAD dependent oxidoreductase domain-containing protein</fullName>
    </recommendedName>
</protein>
<keyword evidence="4" id="KW-0274">FAD</keyword>
<keyword evidence="3" id="KW-0285">Flavoprotein</keyword>
<dbReference type="SUPFAM" id="SSF51905">
    <property type="entry name" value="FAD/NAD(P)-binding domain"/>
    <property type="match status" value="1"/>
</dbReference>
<comment type="caution">
    <text evidence="8">The sequence shown here is derived from an EMBL/GenBank/DDBJ whole genome shotgun (WGS) entry which is preliminary data.</text>
</comment>
<feature type="compositionally biased region" description="Basic and acidic residues" evidence="6">
    <location>
        <begin position="411"/>
        <end position="433"/>
    </location>
</feature>
<dbReference type="GO" id="GO:0004657">
    <property type="term" value="F:proline dehydrogenase activity"/>
    <property type="evidence" value="ECO:0007669"/>
    <property type="project" value="TreeGrafter"/>
</dbReference>
<dbReference type="AlphaFoldDB" id="A0A9W4JG57"/>
<dbReference type="OrthoDB" id="2219495at2759"/>
<organism evidence="8 9">
    <name type="scientific">Penicillium salamii</name>
    <dbReference type="NCBI Taxonomy" id="1612424"/>
    <lineage>
        <taxon>Eukaryota</taxon>
        <taxon>Fungi</taxon>
        <taxon>Dikarya</taxon>
        <taxon>Ascomycota</taxon>
        <taxon>Pezizomycotina</taxon>
        <taxon>Eurotiomycetes</taxon>
        <taxon>Eurotiomycetidae</taxon>
        <taxon>Eurotiales</taxon>
        <taxon>Aspergillaceae</taxon>
        <taxon>Penicillium</taxon>
    </lineage>
</organism>
<dbReference type="Gene3D" id="3.50.50.60">
    <property type="entry name" value="FAD/NAD(P)-binding domain"/>
    <property type="match status" value="1"/>
</dbReference>